<dbReference type="PIRSF" id="PIRSF002741">
    <property type="entry name" value="MppA"/>
    <property type="match status" value="1"/>
</dbReference>
<dbReference type="CDD" id="cd08501">
    <property type="entry name" value="PBP2_Lpqw"/>
    <property type="match status" value="1"/>
</dbReference>
<dbReference type="Gene3D" id="3.40.190.10">
    <property type="entry name" value="Periplasmic binding protein-like II"/>
    <property type="match status" value="1"/>
</dbReference>
<protein>
    <submittedName>
        <fullName evidence="3">Peptide/nickel transport system substrate-binding protein</fullName>
    </submittedName>
</protein>
<dbReference type="PROSITE" id="PS51257">
    <property type="entry name" value="PROKAR_LIPOPROTEIN"/>
    <property type="match status" value="1"/>
</dbReference>
<dbReference type="PANTHER" id="PTHR30290">
    <property type="entry name" value="PERIPLASMIC BINDING COMPONENT OF ABC TRANSPORTER"/>
    <property type="match status" value="1"/>
</dbReference>
<evidence type="ECO:0000256" key="1">
    <source>
        <dbReference type="SAM" id="SignalP"/>
    </source>
</evidence>
<name>A0A1H0DCQ1_9ACTO</name>
<dbReference type="InterPro" id="IPR030678">
    <property type="entry name" value="Peptide/Ni-bd"/>
</dbReference>
<evidence type="ECO:0000313" key="3">
    <source>
        <dbReference type="EMBL" id="SDN67799.1"/>
    </source>
</evidence>
<dbReference type="InterPro" id="IPR000914">
    <property type="entry name" value="SBP_5_dom"/>
</dbReference>
<dbReference type="AlphaFoldDB" id="A0A1H0DCQ1"/>
<dbReference type="InterPro" id="IPR039424">
    <property type="entry name" value="SBP_5"/>
</dbReference>
<evidence type="ECO:0000313" key="4">
    <source>
        <dbReference type="Proteomes" id="UP000198541"/>
    </source>
</evidence>
<organism evidence="3 4">
    <name type="scientific">Actinomyces ruminicola</name>
    <dbReference type="NCBI Taxonomy" id="332524"/>
    <lineage>
        <taxon>Bacteria</taxon>
        <taxon>Bacillati</taxon>
        <taxon>Actinomycetota</taxon>
        <taxon>Actinomycetes</taxon>
        <taxon>Actinomycetales</taxon>
        <taxon>Actinomycetaceae</taxon>
        <taxon>Actinomyces</taxon>
    </lineage>
</organism>
<dbReference type="GO" id="GO:0043190">
    <property type="term" value="C:ATP-binding cassette (ABC) transporter complex"/>
    <property type="evidence" value="ECO:0007669"/>
    <property type="project" value="InterPro"/>
</dbReference>
<feature type="signal peptide" evidence="1">
    <location>
        <begin position="1"/>
        <end position="22"/>
    </location>
</feature>
<proteinExistence type="predicted"/>
<dbReference type="Proteomes" id="UP000198541">
    <property type="component" value="Unassembled WGS sequence"/>
</dbReference>
<dbReference type="SUPFAM" id="SSF53850">
    <property type="entry name" value="Periplasmic binding protein-like II"/>
    <property type="match status" value="1"/>
</dbReference>
<dbReference type="PROSITE" id="PS51318">
    <property type="entry name" value="TAT"/>
    <property type="match status" value="1"/>
</dbReference>
<dbReference type="Gene3D" id="3.10.105.10">
    <property type="entry name" value="Dipeptide-binding Protein, Domain 3"/>
    <property type="match status" value="1"/>
</dbReference>
<dbReference type="RefSeq" id="WP_176765827.1">
    <property type="nucleotide sequence ID" value="NZ_FNIM01000010.1"/>
</dbReference>
<dbReference type="GO" id="GO:0042597">
    <property type="term" value="C:periplasmic space"/>
    <property type="evidence" value="ECO:0007669"/>
    <property type="project" value="UniProtKB-ARBA"/>
</dbReference>
<dbReference type="EMBL" id="FNIM01000010">
    <property type="protein sequence ID" value="SDN67799.1"/>
    <property type="molecule type" value="Genomic_DNA"/>
</dbReference>
<keyword evidence="4" id="KW-1185">Reference proteome</keyword>
<dbReference type="PANTHER" id="PTHR30290:SF65">
    <property type="entry name" value="MONOACYL PHOSPHATIDYLINOSITOL TETRAMANNOSIDE-BINDING PROTEIN LPQW-RELATED"/>
    <property type="match status" value="1"/>
</dbReference>
<evidence type="ECO:0000259" key="2">
    <source>
        <dbReference type="Pfam" id="PF00496"/>
    </source>
</evidence>
<gene>
    <name evidence="3" type="ORF">SAMN05216355_11010</name>
</gene>
<dbReference type="InterPro" id="IPR006311">
    <property type="entry name" value="TAT_signal"/>
</dbReference>
<keyword evidence="1" id="KW-0732">Signal</keyword>
<dbReference type="GO" id="GO:1904680">
    <property type="term" value="F:peptide transmembrane transporter activity"/>
    <property type="evidence" value="ECO:0007669"/>
    <property type="project" value="TreeGrafter"/>
</dbReference>
<feature type="domain" description="Solute-binding protein family 5" evidence="2">
    <location>
        <begin position="118"/>
        <end position="477"/>
    </location>
</feature>
<dbReference type="Pfam" id="PF00496">
    <property type="entry name" value="SBP_bac_5"/>
    <property type="match status" value="1"/>
</dbReference>
<reference evidence="4" key="1">
    <citation type="submission" date="2016-10" db="EMBL/GenBank/DDBJ databases">
        <authorList>
            <person name="Varghese N."/>
            <person name="Submissions S."/>
        </authorList>
    </citation>
    <scope>NUCLEOTIDE SEQUENCE [LARGE SCALE GENOMIC DNA]</scope>
    <source>
        <strain evidence="4">DSM 27982</strain>
    </source>
</reference>
<sequence length="569" mass="61600">MQINRRLFLSGTASAAALAALAACGGGSSSSSASASAGAVELAAADINPQDRSALQQGGEFRIPIDAMIPNYNPLHIDGNVGDNGTTLQGFTGVRNWIYNEDGTFEVNTNFCLDYTEEEVDGKTVVTMHLNPEAKWNSGEPIQVADYQGCWQACNGKNEDFNAVVASTDGWDHIESIEAGADKFEVITTFDAVFPDWSMVFSDPGIIPAALTTDAEVFSSWTDASVTDYWTGPYLVTDADSAKQLLTLEPNPNWWGDAPLLDKITLRAMDSSQLGTAFGNNEIDYVFPIIDAATYEQCGQRADGEIRQAAGLQWRHFTMNGSSGVLADQAVRQALVKGMDRLTISEGDLQGLPVPASQVQLGNHLFMPYNDGYVDNTGEYAYDPEAAAADLEAAGWTLADGAEFREKDGQKLSIKYLRMPDISTSATEGRILQANMAAIGVEIVMDDTNPNDFFARLHDGQFEITAFAWQGTQYPMANIGQIYGEGSASNYSRVSDPELQELIGQVATEADPDKRIELANQADAKIWELATVTPIYSRVDYRAVPKKLANYGAFGLSTARAEDVGYMAE</sequence>
<dbReference type="GO" id="GO:0015833">
    <property type="term" value="P:peptide transport"/>
    <property type="evidence" value="ECO:0007669"/>
    <property type="project" value="TreeGrafter"/>
</dbReference>
<accession>A0A1H0DCQ1</accession>
<feature type="chain" id="PRO_5011764729" evidence="1">
    <location>
        <begin position="23"/>
        <end position="569"/>
    </location>
</feature>